<evidence type="ECO:0008006" key="4">
    <source>
        <dbReference type="Google" id="ProtNLM"/>
    </source>
</evidence>
<proteinExistence type="predicted"/>
<name>A0A1F4TQ37_UNCSA</name>
<sequence>MVKKKIKRLRAKAKTKKEGRTKVKGKKKSKKPKKLTSKKVKKSVNRKKTVKKIKGPRVIAKIEHYFGKISVAAFKLKAPLKVGDIILIKGHKTDFIQRIDSIQIEHESVLKAKKGDEVGIKVKHKVREQDVVYLAEAKDLQPKPQTQKSILIQKPMFPMANFQKNTVVEAPKPVARPVAQPIARPVPPLPSASPSPQPAPLPSSVPKKSDPYGGTRFLSF</sequence>
<feature type="region of interest" description="Disordered" evidence="1">
    <location>
        <begin position="179"/>
        <end position="220"/>
    </location>
</feature>
<evidence type="ECO:0000313" key="3">
    <source>
        <dbReference type="Proteomes" id="UP000177309"/>
    </source>
</evidence>
<dbReference type="EMBL" id="MEUI01000013">
    <property type="protein sequence ID" value="OGC34747.1"/>
    <property type="molecule type" value="Genomic_DNA"/>
</dbReference>
<feature type="region of interest" description="Disordered" evidence="1">
    <location>
        <begin position="1"/>
        <end position="48"/>
    </location>
</feature>
<dbReference type="AlphaFoldDB" id="A0A1F4TQ37"/>
<feature type="compositionally biased region" description="Basic residues" evidence="1">
    <location>
        <begin position="22"/>
        <end position="48"/>
    </location>
</feature>
<reference evidence="2 3" key="1">
    <citation type="journal article" date="2016" name="Nat. Commun.">
        <title>Thousands of microbial genomes shed light on interconnected biogeochemical processes in an aquifer system.</title>
        <authorList>
            <person name="Anantharaman K."/>
            <person name="Brown C.T."/>
            <person name="Hug L.A."/>
            <person name="Sharon I."/>
            <person name="Castelle C.J."/>
            <person name="Probst A.J."/>
            <person name="Thomas B.C."/>
            <person name="Singh A."/>
            <person name="Wilkins M.J."/>
            <person name="Karaoz U."/>
            <person name="Brodie E.L."/>
            <person name="Williams K.H."/>
            <person name="Hubbard S.S."/>
            <person name="Banfield J.F."/>
        </authorList>
    </citation>
    <scope>NUCLEOTIDE SEQUENCE [LARGE SCALE GENOMIC DNA]</scope>
</reference>
<comment type="caution">
    <text evidence="2">The sequence shown here is derived from an EMBL/GenBank/DDBJ whole genome shotgun (WGS) entry which is preliminary data.</text>
</comment>
<accession>A0A1F4TQ37</accession>
<feature type="compositionally biased region" description="Pro residues" evidence="1">
    <location>
        <begin position="184"/>
        <end position="203"/>
    </location>
</feature>
<dbReference type="InterPro" id="IPR009000">
    <property type="entry name" value="Transl_B-barrel_sf"/>
</dbReference>
<protein>
    <recommendedName>
        <fullName evidence="4">Translation elongation factor EFTu-like domain-containing protein</fullName>
    </recommendedName>
</protein>
<feature type="compositionally biased region" description="Basic residues" evidence="1">
    <location>
        <begin position="1"/>
        <end position="15"/>
    </location>
</feature>
<evidence type="ECO:0000256" key="1">
    <source>
        <dbReference type="SAM" id="MobiDB-lite"/>
    </source>
</evidence>
<dbReference type="Proteomes" id="UP000177309">
    <property type="component" value="Unassembled WGS sequence"/>
</dbReference>
<gene>
    <name evidence="2" type="ORF">A2462_03410</name>
</gene>
<evidence type="ECO:0000313" key="2">
    <source>
        <dbReference type="EMBL" id="OGC34747.1"/>
    </source>
</evidence>
<organism evidence="2 3">
    <name type="scientific">candidate division WOR-1 bacterium RIFOXYC2_FULL_41_25</name>
    <dbReference type="NCBI Taxonomy" id="1802586"/>
    <lineage>
        <taxon>Bacteria</taxon>
        <taxon>Bacillati</taxon>
        <taxon>Saganbacteria</taxon>
    </lineage>
</organism>
<dbReference type="SUPFAM" id="SSF50447">
    <property type="entry name" value="Translation proteins"/>
    <property type="match status" value="1"/>
</dbReference>